<keyword evidence="2" id="KW-1185">Reference proteome</keyword>
<dbReference type="EMBL" id="JARQWQ010000081">
    <property type="protein sequence ID" value="KAK2552991.1"/>
    <property type="molecule type" value="Genomic_DNA"/>
</dbReference>
<reference evidence="1" key="1">
    <citation type="journal article" date="2023" name="G3 (Bethesda)">
        <title>Whole genome assembly and annotation of the endangered Caribbean coral Acropora cervicornis.</title>
        <authorList>
            <person name="Selwyn J.D."/>
            <person name="Vollmer S.V."/>
        </authorList>
    </citation>
    <scope>NUCLEOTIDE SEQUENCE</scope>
    <source>
        <strain evidence="1">K2</strain>
    </source>
</reference>
<evidence type="ECO:0000313" key="2">
    <source>
        <dbReference type="Proteomes" id="UP001249851"/>
    </source>
</evidence>
<evidence type="ECO:0000313" key="1">
    <source>
        <dbReference type="EMBL" id="KAK2552991.1"/>
    </source>
</evidence>
<dbReference type="AlphaFoldDB" id="A0AAD9UWY1"/>
<reference evidence="1" key="2">
    <citation type="journal article" date="2023" name="Science">
        <title>Genomic signatures of disease resistance in endangered staghorn corals.</title>
        <authorList>
            <person name="Vollmer S.V."/>
            <person name="Selwyn J.D."/>
            <person name="Despard B.A."/>
            <person name="Roesel C.L."/>
        </authorList>
    </citation>
    <scope>NUCLEOTIDE SEQUENCE</scope>
    <source>
        <strain evidence="1">K2</strain>
    </source>
</reference>
<proteinExistence type="predicted"/>
<organism evidence="1 2">
    <name type="scientific">Acropora cervicornis</name>
    <name type="common">Staghorn coral</name>
    <dbReference type="NCBI Taxonomy" id="6130"/>
    <lineage>
        <taxon>Eukaryota</taxon>
        <taxon>Metazoa</taxon>
        <taxon>Cnidaria</taxon>
        <taxon>Anthozoa</taxon>
        <taxon>Hexacorallia</taxon>
        <taxon>Scleractinia</taxon>
        <taxon>Astrocoeniina</taxon>
        <taxon>Acroporidae</taxon>
        <taxon>Acropora</taxon>
    </lineage>
</organism>
<sequence length="233" mass="26197">MRKQPLGKSGVPAKHLDVEVEGRIVSHVDGVFKSRRGKMHSIIIKSNAEKGEITRKATAKHSSFDQTFDGTISYVLFFADFSEVNFVPRTNDPFVLSSYKHTISKDYKCLTFFLIPSDEFANKDIDGDDSSEVECANEGGLTKWLAGRKPKQTNIVSDDDERHVDVLPNIEDTNSIDDFLLKCAVNQWLSSPAACVEETHEFVTAKSLEEALEQTLNGFPIEQFTYIEITKKK</sequence>
<protein>
    <submittedName>
        <fullName evidence="1">Uncharacterized protein</fullName>
    </submittedName>
</protein>
<name>A0AAD9UWY1_ACRCE</name>
<dbReference type="Proteomes" id="UP001249851">
    <property type="component" value="Unassembled WGS sequence"/>
</dbReference>
<gene>
    <name evidence="1" type="ORF">P5673_025705</name>
</gene>
<accession>A0AAD9UWY1</accession>
<comment type="caution">
    <text evidence="1">The sequence shown here is derived from an EMBL/GenBank/DDBJ whole genome shotgun (WGS) entry which is preliminary data.</text>
</comment>